<accession>A0A7V8FUC0</accession>
<gene>
    <name evidence="1" type="ORF">GAK35_03562</name>
</gene>
<evidence type="ECO:0000313" key="2">
    <source>
        <dbReference type="Proteomes" id="UP000462435"/>
    </source>
</evidence>
<dbReference type="Proteomes" id="UP000462435">
    <property type="component" value="Unassembled WGS sequence"/>
</dbReference>
<comment type="caution">
    <text evidence="1">The sequence shown here is derived from an EMBL/GenBank/DDBJ whole genome shotgun (WGS) entry which is preliminary data.</text>
</comment>
<protein>
    <submittedName>
        <fullName evidence="1">Uncharacterized protein</fullName>
    </submittedName>
</protein>
<organism evidence="1 2">
    <name type="scientific">Herbaspirillum frisingense</name>
    <dbReference type="NCBI Taxonomy" id="92645"/>
    <lineage>
        <taxon>Bacteria</taxon>
        <taxon>Pseudomonadati</taxon>
        <taxon>Pseudomonadota</taxon>
        <taxon>Betaproteobacteria</taxon>
        <taxon>Burkholderiales</taxon>
        <taxon>Oxalobacteraceae</taxon>
        <taxon>Herbaspirillum</taxon>
    </lineage>
</organism>
<sequence length="48" mass="5277">MSTIPADTIDLDRMYAPPSEMIVKSVLILPPFHGHPYKRLTIAIGGGR</sequence>
<evidence type="ECO:0000313" key="1">
    <source>
        <dbReference type="EMBL" id="KAF1040281.1"/>
    </source>
</evidence>
<name>A0A7V8FUC0_9BURK</name>
<proteinExistence type="predicted"/>
<reference evidence="2" key="1">
    <citation type="journal article" date="2020" name="MBio">
        <title>Horizontal gene transfer to a defensive symbiont with a reduced genome amongst a multipartite beetle microbiome.</title>
        <authorList>
            <person name="Waterworth S.C."/>
            <person name="Florez L.V."/>
            <person name="Rees E.R."/>
            <person name="Hertweck C."/>
            <person name="Kaltenpoth M."/>
            <person name="Kwan J.C."/>
        </authorList>
    </citation>
    <scope>NUCLEOTIDE SEQUENCE [LARGE SCALE GENOMIC DNA]</scope>
</reference>
<dbReference type="EMBL" id="WNDX01000142">
    <property type="protein sequence ID" value="KAF1040281.1"/>
    <property type="molecule type" value="Genomic_DNA"/>
</dbReference>
<dbReference type="AlphaFoldDB" id="A0A7V8FUC0"/>